<evidence type="ECO:0000256" key="2">
    <source>
        <dbReference type="SAM" id="MobiDB-lite"/>
    </source>
</evidence>
<sequence length="999" mass="106954">MKKQWKRCMAAAALTLALGIGSGPEMLRALGTEQEMPGKSGGGISGLTEEAPEKATEETEKSEDRKTVQNQTLEAAENELKGDHPKKKTIKTSGDTAENGQIILDVSEGDVKITKTGVTVGGVSKDDGSLNPKGYWITGTTTKYNVIVEKGVRTEITLSDVDITCDKTKMDCINVSHATVTMTLKGNNTLLCKSGTAKDGYAGHEGNAITKDGMDGELIIQCEKANEKGHRCDSSCGSLTVAGQDDQYHAGAIGNSVRGTKIDGECGLANLIIKGGNIVAKGGYHSPGIGGACLTSYKFTHDAVYGSSSMPAANQKVSNLSISGGNIKAEGNYGCAGLGGGVWVNIDGLSITGGKVEAVGGSYGPGIGAVCTSSLDNIVISGGDTLVIAKGDENSNAPGIGATNYPGYTIPTKFGRFVSSPQEGYQGYVQDGDSMDSYTFMEGTPFKSETQIHVGKFYTVAYFGPFRDENTVESKTNEQIGANHIISKTGGNGFTKEQLKQFTKVTAKDKTGNDLPEGQIRFSDEKQIQELNEAKQAGKVGDYPLTFETSNGTKVTVNVCLRDDGTDAAGMDPGNPDPAIGANDFEKDTGGDAFTEEELKIYGEPKGKDKDGTTIDLDGFTVDTEQFEKINKAKTAGEAGVFELTYTSKAGAKVTVTVSLMKYDETGTSTDPDSKETIKGMNIISRTGGDGFTEEQLKDLSVVKAFDHDGRSVERERILFSEPDQIERINEAKKAGETGNFPLTMKAPGGAEVTVQVYLRDQGTDSAKSDPDHGKAFLAANNGTHPTGGEAFAKEELLELCRAKAKDQSKNTVEPSIDPKQWEVLNEAKTAGRTGEFSLTFFIEDGTKVQVKITLTGDHKVKFDSNGGYDTPVTQTVRGGNQVIEPKDPKRDGYEFMGWYYTDENGKEAKWNFSDPVHQNMTLRAKWKKAEIEKADKGTSGKENKKGTSEKNKNWKYKEIRKNEQTAKTGEESKTVWAVLGLLGGTGILCCLRKKRKIS</sequence>
<evidence type="ECO:0000256" key="3">
    <source>
        <dbReference type="SAM" id="SignalP"/>
    </source>
</evidence>
<protein>
    <submittedName>
        <fullName evidence="4">Listeria-Bacteroides repeat domain (List_Bact_rpt)</fullName>
    </submittedName>
</protein>
<feature type="signal peptide" evidence="3">
    <location>
        <begin position="1"/>
        <end position="22"/>
    </location>
</feature>
<comment type="subcellular location">
    <subcellularLocation>
        <location evidence="1">Cell envelope</location>
    </subcellularLocation>
</comment>
<gene>
    <name evidence="4" type="ORF">ACLFYP115_01673</name>
</gene>
<feature type="chain" id="PRO_5038799919" evidence="3">
    <location>
        <begin position="23"/>
        <end position="999"/>
    </location>
</feature>
<dbReference type="AlphaFoldDB" id="A0A6N2TY58"/>
<keyword evidence="3" id="KW-0732">Signal</keyword>
<dbReference type="NCBIfam" id="TIGR02543">
    <property type="entry name" value="List_Bact_rpt"/>
    <property type="match status" value="1"/>
</dbReference>
<accession>A0A6N2TY58</accession>
<dbReference type="EMBL" id="CACRSQ010000003">
    <property type="protein sequence ID" value="VYT10765.1"/>
    <property type="molecule type" value="Genomic_DNA"/>
</dbReference>
<dbReference type="RefSeq" id="WP_421721530.1">
    <property type="nucleotide sequence ID" value="NZ_CACRSQ010000003.1"/>
</dbReference>
<evidence type="ECO:0000313" key="4">
    <source>
        <dbReference type="EMBL" id="VYT10765.1"/>
    </source>
</evidence>
<feature type="region of interest" description="Disordered" evidence="2">
    <location>
        <begin position="933"/>
        <end position="955"/>
    </location>
</feature>
<dbReference type="Pfam" id="PF09479">
    <property type="entry name" value="Flg_new"/>
    <property type="match status" value="1"/>
</dbReference>
<organism evidence="4">
    <name type="scientific">Anaerostipes caccae</name>
    <dbReference type="NCBI Taxonomy" id="105841"/>
    <lineage>
        <taxon>Bacteria</taxon>
        <taxon>Bacillati</taxon>
        <taxon>Bacillota</taxon>
        <taxon>Clostridia</taxon>
        <taxon>Lachnospirales</taxon>
        <taxon>Lachnospiraceae</taxon>
        <taxon>Anaerostipes</taxon>
    </lineage>
</organism>
<evidence type="ECO:0000256" key="1">
    <source>
        <dbReference type="ARBA" id="ARBA00004196"/>
    </source>
</evidence>
<dbReference type="GO" id="GO:0030313">
    <property type="term" value="C:cell envelope"/>
    <property type="evidence" value="ECO:0007669"/>
    <property type="project" value="UniProtKB-SubCell"/>
</dbReference>
<proteinExistence type="predicted"/>
<feature type="region of interest" description="Disordered" evidence="2">
    <location>
        <begin position="32"/>
        <end position="69"/>
    </location>
</feature>
<feature type="region of interest" description="Disordered" evidence="2">
    <location>
        <begin position="75"/>
        <end position="94"/>
    </location>
</feature>
<name>A0A6N2TY58_9FIRM</name>
<dbReference type="InterPro" id="IPR042229">
    <property type="entry name" value="Listeria/Bacterioides_rpt_sf"/>
</dbReference>
<dbReference type="Gene3D" id="2.60.40.4270">
    <property type="entry name" value="Listeria-Bacteroides repeat domain"/>
    <property type="match status" value="1"/>
</dbReference>
<dbReference type="InterPro" id="IPR013378">
    <property type="entry name" value="InlB-like_B-rpt"/>
</dbReference>
<reference evidence="4" key="1">
    <citation type="submission" date="2019-11" db="EMBL/GenBank/DDBJ databases">
        <authorList>
            <person name="Feng L."/>
        </authorList>
    </citation>
    <scope>NUCLEOTIDE SEQUENCE</scope>
    <source>
        <strain evidence="4">AcaccaeLFYP115</strain>
    </source>
</reference>
<feature type="compositionally biased region" description="Basic and acidic residues" evidence="2">
    <location>
        <begin position="51"/>
        <end position="67"/>
    </location>
</feature>